<proteinExistence type="inferred from homology"/>
<dbReference type="GO" id="GO:0006508">
    <property type="term" value="P:proteolysis"/>
    <property type="evidence" value="ECO:0007669"/>
    <property type="project" value="UniProtKB-KW"/>
</dbReference>
<evidence type="ECO:0000256" key="4">
    <source>
        <dbReference type="ARBA" id="ARBA00022825"/>
    </source>
</evidence>
<dbReference type="SUPFAM" id="SSF52743">
    <property type="entry name" value="Subtilisin-like"/>
    <property type="match status" value="2"/>
</dbReference>
<dbReference type="InterPro" id="IPR000209">
    <property type="entry name" value="Peptidase_S8/S53_dom"/>
</dbReference>
<name>A0AAD8HHM2_9APIA</name>
<accession>A0AAD8HHM2</accession>
<dbReference type="Pfam" id="PF00082">
    <property type="entry name" value="Peptidase_S8"/>
    <property type="match status" value="1"/>
</dbReference>
<dbReference type="EMBL" id="JAUIZM010000009">
    <property type="protein sequence ID" value="KAK1367404.1"/>
    <property type="molecule type" value="Genomic_DNA"/>
</dbReference>
<dbReference type="Gene3D" id="3.40.50.200">
    <property type="entry name" value="Peptidase S8/S53 domain"/>
    <property type="match status" value="2"/>
</dbReference>
<dbReference type="GO" id="GO:0004252">
    <property type="term" value="F:serine-type endopeptidase activity"/>
    <property type="evidence" value="ECO:0007669"/>
    <property type="project" value="InterPro"/>
</dbReference>
<organism evidence="6 7">
    <name type="scientific">Heracleum sosnowskyi</name>
    <dbReference type="NCBI Taxonomy" id="360622"/>
    <lineage>
        <taxon>Eukaryota</taxon>
        <taxon>Viridiplantae</taxon>
        <taxon>Streptophyta</taxon>
        <taxon>Embryophyta</taxon>
        <taxon>Tracheophyta</taxon>
        <taxon>Spermatophyta</taxon>
        <taxon>Magnoliopsida</taxon>
        <taxon>eudicotyledons</taxon>
        <taxon>Gunneridae</taxon>
        <taxon>Pentapetalae</taxon>
        <taxon>asterids</taxon>
        <taxon>campanulids</taxon>
        <taxon>Apiales</taxon>
        <taxon>Apiaceae</taxon>
        <taxon>Apioideae</taxon>
        <taxon>apioid superclade</taxon>
        <taxon>Tordylieae</taxon>
        <taxon>Tordyliinae</taxon>
        <taxon>Heracleum</taxon>
    </lineage>
</organism>
<sequence>MYGDTDTTIASGTSFDCPYVAACSLVVWSRYPEFNSTAVKSVLITTGMIYEENYDHFKEYVNDEREIFELNLPSFAASFSYSRGECKRKFPRKLKDVNVSEGVYPGAQLYTYVFGCGGCGSSPKLTTDAIEQAQKDGVKVISMSVGTRESAIYGCPWGITVGACTDGGSLLELAQMQRF</sequence>
<feature type="domain" description="Peptidase S8/S53" evidence="5">
    <location>
        <begin position="99"/>
        <end position="147"/>
    </location>
</feature>
<keyword evidence="4" id="KW-0720">Serine protease</keyword>
<evidence type="ECO:0000256" key="1">
    <source>
        <dbReference type="ARBA" id="ARBA00011073"/>
    </source>
</evidence>
<keyword evidence="7" id="KW-1185">Reference proteome</keyword>
<evidence type="ECO:0000256" key="2">
    <source>
        <dbReference type="ARBA" id="ARBA00022670"/>
    </source>
</evidence>
<evidence type="ECO:0000313" key="6">
    <source>
        <dbReference type="EMBL" id="KAK1367404.1"/>
    </source>
</evidence>
<gene>
    <name evidence="6" type="ORF">POM88_042965</name>
</gene>
<keyword evidence="3" id="KW-0378">Hydrolase</keyword>
<evidence type="ECO:0000313" key="7">
    <source>
        <dbReference type="Proteomes" id="UP001237642"/>
    </source>
</evidence>
<comment type="caution">
    <text evidence="6">The sequence shown here is derived from an EMBL/GenBank/DDBJ whole genome shotgun (WGS) entry which is preliminary data.</text>
</comment>
<dbReference type="AlphaFoldDB" id="A0AAD8HHM2"/>
<comment type="similarity">
    <text evidence="1">Belongs to the peptidase S8 family.</text>
</comment>
<reference evidence="6" key="1">
    <citation type="submission" date="2023-02" db="EMBL/GenBank/DDBJ databases">
        <title>Genome of toxic invasive species Heracleum sosnowskyi carries increased number of genes despite the absence of recent whole-genome duplications.</title>
        <authorList>
            <person name="Schelkunov M."/>
            <person name="Shtratnikova V."/>
            <person name="Makarenko M."/>
            <person name="Klepikova A."/>
            <person name="Omelchenko D."/>
            <person name="Novikova G."/>
            <person name="Obukhova E."/>
            <person name="Bogdanov V."/>
            <person name="Penin A."/>
            <person name="Logacheva M."/>
        </authorList>
    </citation>
    <scope>NUCLEOTIDE SEQUENCE</scope>
    <source>
        <strain evidence="6">Hsosn_3</strain>
        <tissue evidence="6">Leaf</tissue>
    </source>
</reference>
<protein>
    <recommendedName>
        <fullName evidence="5">Peptidase S8/S53 domain-containing protein</fullName>
    </recommendedName>
</protein>
<evidence type="ECO:0000256" key="3">
    <source>
        <dbReference type="ARBA" id="ARBA00022801"/>
    </source>
</evidence>
<dbReference type="InterPro" id="IPR036852">
    <property type="entry name" value="Peptidase_S8/S53_dom_sf"/>
</dbReference>
<dbReference type="PANTHER" id="PTHR43806:SF11">
    <property type="entry name" value="CEREVISIN-RELATED"/>
    <property type="match status" value="1"/>
</dbReference>
<reference evidence="6" key="2">
    <citation type="submission" date="2023-05" db="EMBL/GenBank/DDBJ databases">
        <authorList>
            <person name="Schelkunov M.I."/>
        </authorList>
    </citation>
    <scope>NUCLEOTIDE SEQUENCE</scope>
    <source>
        <strain evidence="6">Hsosn_3</strain>
        <tissue evidence="6">Leaf</tissue>
    </source>
</reference>
<dbReference type="InterPro" id="IPR050131">
    <property type="entry name" value="Peptidase_S8_subtilisin-like"/>
</dbReference>
<dbReference type="Proteomes" id="UP001237642">
    <property type="component" value="Unassembled WGS sequence"/>
</dbReference>
<dbReference type="CDD" id="cd00306">
    <property type="entry name" value="Peptidases_S8_S53"/>
    <property type="match status" value="1"/>
</dbReference>
<keyword evidence="2" id="KW-0645">Protease</keyword>
<dbReference type="PANTHER" id="PTHR43806">
    <property type="entry name" value="PEPTIDASE S8"/>
    <property type="match status" value="1"/>
</dbReference>
<evidence type="ECO:0000259" key="5">
    <source>
        <dbReference type="Pfam" id="PF00082"/>
    </source>
</evidence>